<evidence type="ECO:0000313" key="3">
    <source>
        <dbReference type="Proteomes" id="UP000007014"/>
    </source>
</evidence>
<dbReference type="InterPro" id="IPR005631">
    <property type="entry name" value="SDH"/>
</dbReference>
<dbReference type="Gene3D" id="1.10.150.250">
    <property type="entry name" value="Flavinator of succinate dehydrogenase"/>
    <property type="match status" value="1"/>
</dbReference>
<keyword evidence="3" id="KW-1185">Reference proteome</keyword>
<accession>M1VHE9</accession>
<evidence type="ECO:0000256" key="1">
    <source>
        <dbReference type="ARBA" id="ARBA00023186"/>
    </source>
</evidence>
<name>M1VHE9_CYAM1</name>
<dbReference type="AlphaFoldDB" id="M1VHE9"/>
<sequence length="157" mass="18427">MKWRLFWVSMLQELSGKAASRRGLVERRLNLVERTQLCSLRAQTVERYLGACTLTQRRWLRGVSTATDANALETRKRRCLYRANQRGLRELDILLGEWTQRHLATFTEQDVSELEQVLDHESPLLYLYITEQRQPPAELAGLALFQRLVRETRQARS</sequence>
<dbReference type="InterPro" id="IPR036714">
    <property type="entry name" value="SDH_sf"/>
</dbReference>
<dbReference type="GO" id="GO:0005739">
    <property type="term" value="C:mitochondrion"/>
    <property type="evidence" value="ECO:0007669"/>
    <property type="project" value="TreeGrafter"/>
</dbReference>
<organism evidence="2 3">
    <name type="scientific">Cyanidioschyzon merolae (strain NIES-3377 / 10D)</name>
    <name type="common">Unicellular red alga</name>
    <dbReference type="NCBI Taxonomy" id="280699"/>
    <lineage>
        <taxon>Eukaryota</taxon>
        <taxon>Rhodophyta</taxon>
        <taxon>Bangiophyceae</taxon>
        <taxon>Cyanidiales</taxon>
        <taxon>Cyanidiaceae</taxon>
        <taxon>Cyanidioschyzon</taxon>
    </lineage>
</organism>
<dbReference type="GO" id="GO:0006099">
    <property type="term" value="P:tricarboxylic acid cycle"/>
    <property type="evidence" value="ECO:0007669"/>
    <property type="project" value="TreeGrafter"/>
</dbReference>
<dbReference type="EMBL" id="AP006492">
    <property type="protein sequence ID" value="BAM80288.1"/>
    <property type="molecule type" value="Genomic_DNA"/>
</dbReference>
<evidence type="ECO:0000313" key="2">
    <source>
        <dbReference type="EMBL" id="BAM80288.1"/>
    </source>
</evidence>
<protein>
    <recommendedName>
        <fullName evidence="4">Succinate dehydrogenase assembly factor 2, mitochondrial</fullName>
    </recommendedName>
</protein>
<dbReference type="SUPFAM" id="SSF109910">
    <property type="entry name" value="YgfY-like"/>
    <property type="match status" value="1"/>
</dbReference>
<dbReference type="GO" id="GO:0034553">
    <property type="term" value="P:mitochondrial respiratory chain complex II assembly"/>
    <property type="evidence" value="ECO:0007669"/>
    <property type="project" value="TreeGrafter"/>
</dbReference>
<reference evidence="2 3" key="2">
    <citation type="journal article" date="2007" name="BMC Biol.">
        <title>A 100%-complete sequence reveals unusually simple genomic features in the hot-spring red alga Cyanidioschyzon merolae.</title>
        <authorList>
            <person name="Nozaki H."/>
            <person name="Takano H."/>
            <person name="Misumi O."/>
            <person name="Terasawa K."/>
            <person name="Matsuzaki M."/>
            <person name="Maruyama S."/>
            <person name="Nishida K."/>
            <person name="Yagisawa F."/>
            <person name="Yoshida Y."/>
            <person name="Fujiwara T."/>
            <person name="Takio S."/>
            <person name="Tamura K."/>
            <person name="Chung S.J."/>
            <person name="Nakamura S."/>
            <person name="Kuroiwa H."/>
            <person name="Tanaka K."/>
            <person name="Sato N."/>
            <person name="Kuroiwa T."/>
        </authorList>
    </citation>
    <scope>NUCLEOTIDE SEQUENCE [LARGE SCALE GENOMIC DNA]</scope>
    <source>
        <strain evidence="2 3">10D</strain>
    </source>
</reference>
<proteinExistence type="predicted"/>
<dbReference type="Gramene" id="CMJ163CT">
    <property type="protein sequence ID" value="CMJ163CT"/>
    <property type="gene ID" value="CMJ163C"/>
</dbReference>
<dbReference type="Pfam" id="PF03937">
    <property type="entry name" value="Sdh5"/>
    <property type="match status" value="1"/>
</dbReference>
<dbReference type="OMA" id="PRAKNHE"/>
<keyword evidence="1" id="KW-0143">Chaperone</keyword>
<reference evidence="2 3" key="1">
    <citation type="journal article" date="2004" name="Nature">
        <title>Genome sequence of the ultrasmall unicellular red alga Cyanidioschyzon merolae 10D.</title>
        <authorList>
            <person name="Matsuzaki M."/>
            <person name="Misumi O."/>
            <person name="Shin-i T."/>
            <person name="Maruyama S."/>
            <person name="Takahara M."/>
            <person name="Miyagishima S."/>
            <person name="Mori T."/>
            <person name="Nishida K."/>
            <person name="Yagisawa F."/>
            <person name="Nishida K."/>
            <person name="Yoshida Y."/>
            <person name="Nishimura Y."/>
            <person name="Nakao S."/>
            <person name="Kobayashi T."/>
            <person name="Momoyama Y."/>
            <person name="Higashiyama T."/>
            <person name="Minoda A."/>
            <person name="Sano M."/>
            <person name="Nomoto H."/>
            <person name="Oishi K."/>
            <person name="Hayashi H."/>
            <person name="Ohta F."/>
            <person name="Nishizaka S."/>
            <person name="Haga S."/>
            <person name="Miura S."/>
            <person name="Morishita T."/>
            <person name="Kabeya Y."/>
            <person name="Terasawa K."/>
            <person name="Suzuki Y."/>
            <person name="Ishii Y."/>
            <person name="Asakawa S."/>
            <person name="Takano H."/>
            <person name="Ohta N."/>
            <person name="Kuroiwa H."/>
            <person name="Tanaka K."/>
            <person name="Shimizu N."/>
            <person name="Sugano S."/>
            <person name="Sato N."/>
            <person name="Nozaki H."/>
            <person name="Ogasawara N."/>
            <person name="Kohara Y."/>
            <person name="Kuroiwa T."/>
        </authorList>
    </citation>
    <scope>NUCLEOTIDE SEQUENCE [LARGE SCALE GENOMIC DNA]</scope>
    <source>
        <strain evidence="2 3">10D</strain>
    </source>
</reference>
<dbReference type="STRING" id="280699.M1VHE9"/>
<evidence type="ECO:0008006" key="4">
    <source>
        <dbReference type="Google" id="ProtNLM"/>
    </source>
</evidence>
<dbReference type="KEGG" id="cme:CYME_CMJ163C"/>
<dbReference type="PANTHER" id="PTHR12469">
    <property type="entry name" value="PROTEIN EMI5 HOMOLOG, MITOCHONDRIAL"/>
    <property type="match status" value="1"/>
</dbReference>
<dbReference type="OrthoDB" id="284292at2759"/>
<dbReference type="GO" id="GO:0006121">
    <property type="term" value="P:mitochondrial electron transport, succinate to ubiquinone"/>
    <property type="evidence" value="ECO:0007669"/>
    <property type="project" value="TreeGrafter"/>
</dbReference>
<dbReference type="HOGENOM" id="CLU_1680424_0_0_1"/>
<dbReference type="eggNOG" id="KOG3326">
    <property type="taxonomic scope" value="Eukaryota"/>
</dbReference>
<dbReference type="GeneID" id="16994076"/>
<gene>
    <name evidence="2" type="ORF">CYME_CMJ163C</name>
</gene>
<dbReference type="Proteomes" id="UP000007014">
    <property type="component" value="Chromosome 10"/>
</dbReference>
<dbReference type="RefSeq" id="XP_005534895.1">
    <property type="nucleotide sequence ID" value="XM_005534838.1"/>
</dbReference>
<dbReference type="PANTHER" id="PTHR12469:SF2">
    <property type="entry name" value="SUCCINATE DEHYDROGENASE ASSEMBLY FACTOR 2, MITOCHONDRIAL"/>
    <property type="match status" value="1"/>
</dbReference>